<protein>
    <submittedName>
        <fullName evidence="1">Uncharacterized protein</fullName>
    </submittedName>
</protein>
<dbReference type="SUPFAM" id="SSF51905">
    <property type="entry name" value="FAD/NAD(P)-binding domain"/>
    <property type="match status" value="1"/>
</dbReference>
<gene>
    <name evidence="1" type="ORF">AM593_02469</name>
</gene>
<feature type="non-terminal residue" evidence="1">
    <location>
        <position position="1"/>
    </location>
</feature>
<dbReference type="EMBL" id="KV584220">
    <property type="protein sequence ID" value="OPL33200.1"/>
    <property type="molecule type" value="Genomic_DNA"/>
</dbReference>
<sequence length="122" mass="13709">MGCKVVVIDKRDAFTRNNVLHLWPFTVTDLKNIGIKHFFGKFCQGELNHISIRRLQICLMKIALVLGVEVHTKVEFEGLQCPQKNGGTGWKAVCKPHNHKVSYFEFEVLVAATGARDALCGK</sequence>
<accession>A0A3L5TTC6</accession>
<name>A0A3L5TTC6_MYTGA</name>
<dbReference type="Proteomes" id="UP000266721">
    <property type="component" value="Unassembled WGS sequence"/>
</dbReference>
<evidence type="ECO:0000313" key="1">
    <source>
        <dbReference type="EMBL" id="OPL33200.1"/>
    </source>
</evidence>
<organism evidence="1 2">
    <name type="scientific">Mytilus galloprovincialis</name>
    <name type="common">Mediterranean mussel</name>
    <dbReference type="NCBI Taxonomy" id="29158"/>
    <lineage>
        <taxon>Eukaryota</taxon>
        <taxon>Metazoa</taxon>
        <taxon>Spiralia</taxon>
        <taxon>Lophotrochozoa</taxon>
        <taxon>Mollusca</taxon>
        <taxon>Bivalvia</taxon>
        <taxon>Autobranchia</taxon>
        <taxon>Pteriomorphia</taxon>
        <taxon>Mytilida</taxon>
        <taxon>Mytiloidea</taxon>
        <taxon>Mytilidae</taxon>
        <taxon>Mytilinae</taxon>
        <taxon>Mytilus</taxon>
    </lineage>
</organism>
<keyword evidence="2" id="KW-1185">Reference proteome</keyword>
<reference evidence="1 2" key="1">
    <citation type="journal article" date="2016" name="PLoS ONE">
        <title>A First Insight into the Genome of the Filter-Feeder Mussel Mytilus galloprovincialis.</title>
        <authorList>
            <person name="Murgarella M."/>
            <person name="Puiu D."/>
            <person name="Novoa B."/>
            <person name="Figueras A."/>
            <person name="Posada D."/>
            <person name="Canchaya C."/>
        </authorList>
    </citation>
    <scope>NUCLEOTIDE SEQUENCE [LARGE SCALE GENOMIC DNA]</scope>
    <source>
        <tissue evidence="1">Muscle</tissue>
    </source>
</reference>
<dbReference type="Gene3D" id="3.50.50.60">
    <property type="entry name" value="FAD/NAD(P)-binding domain"/>
    <property type="match status" value="1"/>
</dbReference>
<dbReference type="SMR" id="A0A3L5TTC6"/>
<proteinExistence type="predicted"/>
<dbReference type="AlphaFoldDB" id="A0A3L5TTC6"/>
<evidence type="ECO:0000313" key="2">
    <source>
        <dbReference type="Proteomes" id="UP000266721"/>
    </source>
</evidence>
<comment type="caution">
    <text evidence="1">The sequence shown here is derived from an EMBL/GenBank/DDBJ whole genome shotgun (WGS) entry which is preliminary data.</text>
</comment>
<dbReference type="InterPro" id="IPR036188">
    <property type="entry name" value="FAD/NAD-bd_sf"/>
</dbReference>